<feature type="site" description="Positions MEP for the nucleophilic attack" evidence="7">
    <location>
        <position position="151"/>
    </location>
</feature>
<evidence type="ECO:0000313" key="8">
    <source>
        <dbReference type="EMBL" id="BDE06143.1"/>
    </source>
</evidence>
<dbReference type="InterPro" id="IPR018294">
    <property type="entry name" value="ISPD_synthase_CS"/>
</dbReference>
<evidence type="ECO:0000256" key="4">
    <source>
        <dbReference type="ARBA" id="ARBA00022679"/>
    </source>
</evidence>
<dbReference type="Pfam" id="PF01128">
    <property type="entry name" value="IspD"/>
    <property type="match status" value="1"/>
</dbReference>
<dbReference type="FunFam" id="3.90.550.10:FF:000003">
    <property type="entry name" value="2-C-methyl-D-erythritol 4-phosphate cytidylyltransferase"/>
    <property type="match status" value="1"/>
</dbReference>
<dbReference type="AlphaFoldDB" id="A0AAN1XXG0"/>
<dbReference type="PANTHER" id="PTHR32125">
    <property type="entry name" value="2-C-METHYL-D-ERYTHRITOL 4-PHOSPHATE CYTIDYLYLTRANSFERASE, CHLOROPLASTIC"/>
    <property type="match status" value="1"/>
</dbReference>
<dbReference type="InterPro" id="IPR001228">
    <property type="entry name" value="IspD"/>
</dbReference>
<protein>
    <recommendedName>
        <fullName evidence="7">2-C-methyl-D-erythritol 4-phosphate cytidylyltransferase</fullName>
        <ecNumber evidence="7">2.7.7.60</ecNumber>
    </recommendedName>
    <alternativeName>
        <fullName evidence="7">4-diphosphocytidyl-2C-methyl-D-erythritol synthase</fullName>
    </alternativeName>
    <alternativeName>
        <fullName evidence="7">MEP cytidylyltransferase</fullName>
        <shortName evidence="7">MCT</shortName>
    </alternativeName>
</protein>
<dbReference type="SUPFAM" id="SSF53448">
    <property type="entry name" value="Nucleotide-diphospho-sugar transferases"/>
    <property type="match status" value="1"/>
</dbReference>
<dbReference type="InterPro" id="IPR029044">
    <property type="entry name" value="Nucleotide-diphossugar_trans"/>
</dbReference>
<accession>A0AAN1XXG0</accession>
<feature type="site" description="Transition state stabilizer" evidence="7">
    <location>
        <position position="20"/>
    </location>
</feature>
<evidence type="ECO:0000256" key="6">
    <source>
        <dbReference type="ARBA" id="ARBA00023229"/>
    </source>
</evidence>
<dbReference type="GO" id="GO:0019288">
    <property type="term" value="P:isopentenyl diphosphate biosynthetic process, methylerythritol 4-phosphate pathway"/>
    <property type="evidence" value="ECO:0007669"/>
    <property type="project" value="UniProtKB-UniRule"/>
</dbReference>
<evidence type="ECO:0000313" key="9">
    <source>
        <dbReference type="Proteomes" id="UP001317532"/>
    </source>
</evidence>
<keyword evidence="5 7" id="KW-0548">Nucleotidyltransferase</keyword>
<dbReference type="CDD" id="cd02516">
    <property type="entry name" value="CDP-ME_synthetase"/>
    <property type="match status" value="1"/>
</dbReference>
<feature type="site" description="Transition state stabilizer" evidence="7">
    <location>
        <position position="15"/>
    </location>
</feature>
<proteinExistence type="inferred from homology"/>
<keyword evidence="6 7" id="KW-0414">Isoprene biosynthesis</keyword>
<dbReference type="EMBL" id="AP025523">
    <property type="protein sequence ID" value="BDE06143.1"/>
    <property type="molecule type" value="Genomic_DNA"/>
</dbReference>
<feature type="site" description="Positions MEP for the nucleophilic attack" evidence="7">
    <location>
        <position position="208"/>
    </location>
</feature>
<dbReference type="Gene3D" id="3.90.550.10">
    <property type="entry name" value="Spore Coat Polysaccharide Biosynthesis Protein SpsA, Chain A"/>
    <property type="match status" value="1"/>
</dbReference>
<dbReference type="RefSeq" id="WP_317997130.1">
    <property type="nucleotide sequence ID" value="NZ_AP025523.1"/>
</dbReference>
<dbReference type="HAMAP" id="MF_00108">
    <property type="entry name" value="IspD"/>
    <property type="match status" value="1"/>
</dbReference>
<dbReference type="InterPro" id="IPR034683">
    <property type="entry name" value="IspD/TarI"/>
</dbReference>
<gene>
    <name evidence="7" type="primary">ispD</name>
    <name evidence="8" type="ORF">WPS_14190</name>
</gene>
<keyword evidence="9" id="KW-1185">Reference proteome</keyword>
<comment type="catalytic activity">
    <reaction evidence="1 7">
        <text>2-C-methyl-D-erythritol 4-phosphate + CTP + H(+) = 4-CDP-2-C-methyl-D-erythritol + diphosphate</text>
        <dbReference type="Rhea" id="RHEA:13429"/>
        <dbReference type="ChEBI" id="CHEBI:15378"/>
        <dbReference type="ChEBI" id="CHEBI:33019"/>
        <dbReference type="ChEBI" id="CHEBI:37563"/>
        <dbReference type="ChEBI" id="CHEBI:57823"/>
        <dbReference type="ChEBI" id="CHEBI:58262"/>
        <dbReference type="EC" id="2.7.7.60"/>
    </reaction>
</comment>
<sequence>MIWGAVIVAAGRGTRFGRPKQLVELAGRPMIAWSVLTFASMPEISEIAIVTEPEFIERIEAIAHAAVRHATVRVVRGGDERQASVRAGIEALGDGVAAILVHDGARPLVQAVDVRAGMRPVQPGIASLLATPVVDTVKVVADGKVTRTLDRAELWAAQTPQFATARDLRRAHADAVRHGTPAATDDAALLERAGLDVLVVPGAPENFKVTLPTDLVRAEALLRERAPHALTDEEVLLVECYVDPGAVDAVLSELEARDARIDEIDRELPGANVVRAYASSAALRGFGARLHALAGEQAVFTAHLSHLAPRIAVDREH</sequence>
<dbReference type="KEGG" id="vab:WPS_14190"/>
<dbReference type="EC" id="2.7.7.60" evidence="7"/>
<dbReference type="PROSITE" id="PS01295">
    <property type="entry name" value="ISPD"/>
    <property type="match status" value="1"/>
</dbReference>
<dbReference type="NCBIfam" id="TIGR00453">
    <property type="entry name" value="ispD"/>
    <property type="match status" value="1"/>
</dbReference>
<evidence type="ECO:0000256" key="2">
    <source>
        <dbReference type="ARBA" id="ARBA00004787"/>
    </source>
</evidence>
<evidence type="ECO:0000256" key="1">
    <source>
        <dbReference type="ARBA" id="ARBA00001282"/>
    </source>
</evidence>
<dbReference type="InterPro" id="IPR050088">
    <property type="entry name" value="IspD/TarI_cytidylyltransf_bact"/>
</dbReference>
<evidence type="ECO:0000256" key="3">
    <source>
        <dbReference type="ARBA" id="ARBA00009789"/>
    </source>
</evidence>
<evidence type="ECO:0000256" key="7">
    <source>
        <dbReference type="HAMAP-Rule" id="MF_00108"/>
    </source>
</evidence>
<comment type="similarity">
    <text evidence="3 7">Belongs to the IspD/TarI cytidylyltransferase family. IspD subfamily.</text>
</comment>
<comment type="function">
    <text evidence="7">Catalyzes the formation of 4-diphosphocytidyl-2-C-methyl-D-erythritol from CTP and 2-C-methyl-D-erythritol 4-phosphate (MEP).</text>
</comment>
<evidence type="ECO:0000256" key="5">
    <source>
        <dbReference type="ARBA" id="ARBA00022695"/>
    </source>
</evidence>
<dbReference type="Proteomes" id="UP001317532">
    <property type="component" value="Chromosome"/>
</dbReference>
<keyword evidence="4 7" id="KW-0808">Transferase</keyword>
<comment type="pathway">
    <text evidence="2 7">Isoprenoid biosynthesis; isopentenyl diphosphate biosynthesis via DXP pathway; isopentenyl diphosphate from 1-deoxy-D-xylulose 5-phosphate: step 2/6.</text>
</comment>
<organism evidence="8 9">
    <name type="scientific">Vulcanimicrobium alpinum</name>
    <dbReference type="NCBI Taxonomy" id="3016050"/>
    <lineage>
        <taxon>Bacteria</taxon>
        <taxon>Bacillati</taxon>
        <taxon>Vulcanimicrobiota</taxon>
        <taxon>Vulcanimicrobiia</taxon>
        <taxon>Vulcanimicrobiales</taxon>
        <taxon>Vulcanimicrobiaceae</taxon>
        <taxon>Vulcanimicrobium</taxon>
    </lineage>
</organism>
<dbReference type="GO" id="GO:0050518">
    <property type="term" value="F:2-C-methyl-D-erythritol 4-phosphate cytidylyltransferase activity"/>
    <property type="evidence" value="ECO:0007669"/>
    <property type="project" value="UniProtKB-UniRule"/>
</dbReference>
<name>A0AAN1XXG0_UNVUL</name>
<reference evidence="8 9" key="1">
    <citation type="journal article" date="2022" name="ISME Commun">
        <title>Vulcanimicrobium alpinus gen. nov. sp. nov., the first cultivated representative of the candidate phylum 'Eremiobacterota', is a metabolically versatile aerobic anoxygenic phototroph.</title>
        <authorList>
            <person name="Yabe S."/>
            <person name="Muto K."/>
            <person name="Abe K."/>
            <person name="Yokota A."/>
            <person name="Staudigel H."/>
            <person name="Tebo B.M."/>
        </authorList>
    </citation>
    <scope>NUCLEOTIDE SEQUENCE [LARGE SCALE GENOMIC DNA]</scope>
    <source>
        <strain evidence="8 9">WC8-2</strain>
    </source>
</reference>
<dbReference type="PANTHER" id="PTHR32125:SF4">
    <property type="entry name" value="2-C-METHYL-D-ERYTHRITOL 4-PHOSPHATE CYTIDYLYLTRANSFERASE, CHLOROPLASTIC"/>
    <property type="match status" value="1"/>
</dbReference>